<dbReference type="GO" id="GO:0008829">
    <property type="term" value="F:dCTP deaminase activity"/>
    <property type="evidence" value="ECO:0007669"/>
    <property type="project" value="InterPro"/>
</dbReference>
<protein>
    <submittedName>
        <fullName evidence="3">dCTP deaminase</fullName>
    </submittedName>
</protein>
<comment type="caution">
    <text evidence="3">The sequence shown here is derived from an EMBL/GenBank/DDBJ whole genome shotgun (WGS) entry which is preliminary data.</text>
</comment>
<dbReference type="AlphaFoldDB" id="A0A1G2G8W3"/>
<keyword evidence="1" id="KW-0378">Hydrolase</keyword>
<evidence type="ECO:0000256" key="2">
    <source>
        <dbReference type="ARBA" id="ARBA00023080"/>
    </source>
</evidence>
<dbReference type="CDD" id="cd07557">
    <property type="entry name" value="trimeric_dUTPase"/>
    <property type="match status" value="1"/>
</dbReference>
<dbReference type="PANTHER" id="PTHR42680">
    <property type="entry name" value="DCTP DEAMINASE"/>
    <property type="match status" value="1"/>
</dbReference>
<evidence type="ECO:0000313" key="3">
    <source>
        <dbReference type="EMBL" id="OGZ46623.1"/>
    </source>
</evidence>
<name>A0A1G2G8W3_9BACT</name>
<dbReference type="PANTHER" id="PTHR42680:SF3">
    <property type="entry name" value="DCTP DEAMINASE"/>
    <property type="match status" value="1"/>
</dbReference>
<dbReference type="InterPro" id="IPR036157">
    <property type="entry name" value="dUTPase-like_sf"/>
</dbReference>
<dbReference type="SUPFAM" id="SSF51283">
    <property type="entry name" value="dUTPase-like"/>
    <property type="match status" value="1"/>
</dbReference>
<dbReference type="InterPro" id="IPR011962">
    <property type="entry name" value="dCTP_deaminase"/>
</dbReference>
<organism evidence="3 4">
    <name type="scientific">Candidatus Ryanbacteria bacterium RIFCSPHIGHO2_02_FULL_45_13b</name>
    <dbReference type="NCBI Taxonomy" id="1802117"/>
    <lineage>
        <taxon>Bacteria</taxon>
        <taxon>Candidatus Ryaniibacteriota</taxon>
    </lineage>
</organism>
<accession>A0A1G2G8W3</accession>
<dbReference type="Pfam" id="PF22769">
    <property type="entry name" value="DCD"/>
    <property type="match status" value="1"/>
</dbReference>
<evidence type="ECO:0000313" key="4">
    <source>
        <dbReference type="Proteomes" id="UP000176576"/>
    </source>
</evidence>
<dbReference type="STRING" id="1802117.A3J54_01140"/>
<dbReference type="Proteomes" id="UP000176576">
    <property type="component" value="Unassembled WGS sequence"/>
</dbReference>
<keyword evidence="2" id="KW-0546">Nucleotide metabolism</keyword>
<proteinExistence type="predicted"/>
<reference evidence="3 4" key="1">
    <citation type="journal article" date="2016" name="Nat. Commun.">
        <title>Thousands of microbial genomes shed light on interconnected biogeochemical processes in an aquifer system.</title>
        <authorList>
            <person name="Anantharaman K."/>
            <person name="Brown C.T."/>
            <person name="Hug L.A."/>
            <person name="Sharon I."/>
            <person name="Castelle C.J."/>
            <person name="Probst A.J."/>
            <person name="Thomas B.C."/>
            <person name="Singh A."/>
            <person name="Wilkins M.J."/>
            <person name="Karaoz U."/>
            <person name="Brodie E.L."/>
            <person name="Williams K.H."/>
            <person name="Hubbard S.S."/>
            <person name="Banfield J.F."/>
        </authorList>
    </citation>
    <scope>NUCLEOTIDE SEQUENCE [LARGE SCALE GENOMIC DNA]</scope>
</reference>
<dbReference type="GO" id="GO:0006229">
    <property type="term" value="P:dUTP biosynthetic process"/>
    <property type="evidence" value="ECO:0007669"/>
    <property type="project" value="InterPro"/>
</dbReference>
<gene>
    <name evidence="3" type="ORF">A3J54_01140</name>
</gene>
<dbReference type="EMBL" id="MHNN01000007">
    <property type="protein sequence ID" value="OGZ46623.1"/>
    <property type="molecule type" value="Genomic_DNA"/>
</dbReference>
<dbReference type="InterPro" id="IPR033704">
    <property type="entry name" value="dUTPase_trimeric"/>
</dbReference>
<dbReference type="Gene3D" id="2.70.40.10">
    <property type="match status" value="1"/>
</dbReference>
<sequence>MAVLGKKEIEEAINNGTIAFSPLLDGFQLQPNAVDLRLGWGFYVPKNWNITKEGRVAVRPDHLQTGFDKENFTFIELSPGQYFEILPSEHVLVSTLEKITLNTGDIIAILHPRSSMIRRGLVIESGVVDVYYAGTMIIPIFNGTNHVIRLYPGERCYQLVFERLESAVNKNEADKHGIASAKYTGVTASNSNARRDSDEEIVFLRSGNIDGLKKQFTIQSSRVHE</sequence>
<evidence type="ECO:0000256" key="1">
    <source>
        <dbReference type="ARBA" id="ARBA00022801"/>
    </source>
</evidence>
<dbReference type="NCBIfam" id="TIGR02274">
    <property type="entry name" value="dCTP_deam"/>
    <property type="match status" value="1"/>
</dbReference>